<keyword evidence="5" id="KW-0808">Transferase</keyword>
<dbReference type="GO" id="GO:0003677">
    <property type="term" value="F:DNA binding"/>
    <property type="evidence" value="ECO:0007669"/>
    <property type="project" value="UniProtKB-KW"/>
</dbReference>
<dbReference type="InterPro" id="IPR018490">
    <property type="entry name" value="cNMP-bd_dom_sf"/>
</dbReference>
<dbReference type="OrthoDB" id="680421at2"/>
<accession>A0A1H4BNU2</accession>
<dbReference type="InterPro" id="IPR000595">
    <property type="entry name" value="cNMP-bd_dom"/>
</dbReference>
<dbReference type="SUPFAM" id="SSF46785">
    <property type="entry name" value="Winged helix' DNA-binding domain"/>
    <property type="match status" value="1"/>
</dbReference>
<reference evidence="5 6" key="1">
    <citation type="submission" date="2016-10" db="EMBL/GenBank/DDBJ databases">
        <authorList>
            <person name="de Groot N.N."/>
        </authorList>
    </citation>
    <scope>NUCLEOTIDE SEQUENCE [LARGE SCALE GENOMIC DNA]</scope>
    <source>
        <strain evidence="5 6">DSM 19033</strain>
    </source>
</reference>
<keyword evidence="3" id="KW-0804">Transcription</keyword>
<evidence type="ECO:0000259" key="4">
    <source>
        <dbReference type="PROSITE" id="PS50042"/>
    </source>
</evidence>
<organism evidence="5 6">
    <name type="scientific">Pedobacter hartonius</name>
    <dbReference type="NCBI Taxonomy" id="425514"/>
    <lineage>
        <taxon>Bacteria</taxon>
        <taxon>Pseudomonadati</taxon>
        <taxon>Bacteroidota</taxon>
        <taxon>Sphingobacteriia</taxon>
        <taxon>Sphingobacteriales</taxon>
        <taxon>Sphingobacteriaceae</taxon>
        <taxon>Pedobacter</taxon>
    </lineage>
</organism>
<proteinExistence type="predicted"/>
<evidence type="ECO:0000313" key="5">
    <source>
        <dbReference type="EMBL" id="SEA49799.1"/>
    </source>
</evidence>
<protein>
    <submittedName>
        <fullName evidence="5">cAMP-binding domain of CRP or a regulatory subunit of cAMP-dependent protein kinases</fullName>
    </submittedName>
</protein>
<dbReference type="Pfam" id="PF00027">
    <property type="entry name" value="cNMP_binding"/>
    <property type="match status" value="1"/>
</dbReference>
<evidence type="ECO:0000256" key="1">
    <source>
        <dbReference type="ARBA" id="ARBA00023015"/>
    </source>
</evidence>
<dbReference type="Gene3D" id="2.60.120.10">
    <property type="entry name" value="Jelly Rolls"/>
    <property type="match status" value="1"/>
</dbReference>
<dbReference type="AlphaFoldDB" id="A0A1H4BNU2"/>
<evidence type="ECO:0000313" key="6">
    <source>
        <dbReference type="Proteomes" id="UP000198850"/>
    </source>
</evidence>
<gene>
    <name evidence="5" type="ORF">SAMN05443550_103418</name>
</gene>
<evidence type="ECO:0000256" key="2">
    <source>
        <dbReference type="ARBA" id="ARBA00023125"/>
    </source>
</evidence>
<dbReference type="InterPro" id="IPR012318">
    <property type="entry name" value="HTH_CRP"/>
</dbReference>
<keyword evidence="2" id="KW-0238">DNA-binding</keyword>
<dbReference type="Pfam" id="PF13545">
    <property type="entry name" value="HTH_Crp_2"/>
    <property type="match status" value="1"/>
</dbReference>
<dbReference type="GO" id="GO:0016301">
    <property type="term" value="F:kinase activity"/>
    <property type="evidence" value="ECO:0007669"/>
    <property type="project" value="UniProtKB-KW"/>
</dbReference>
<keyword evidence="6" id="KW-1185">Reference proteome</keyword>
<dbReference type="InterPro" id="IPR014710">
    <property type="entry name" value="RmlC-like_jellyroll"/>
</dbReference>
<dbReference type="EMBL" id="FNRA01000003">
    <property type="protein sequence ID" value="SEA49799.1"/>
    <property type="molecule type" value="Genomic_DNA"/>
</dbReference>
<dbReference type="GO" id="GO:0006355">
    <property type="term" value="P:regulation of DNA-templated transcription"/>
    <property type="evidence" value="ECO:0007669"/>
    <property type="project" value="InterPro"/>
</dbReference>
<dbReference type="STRING" id="425514.SAMN05443550_103418"/>
<sequence>MVNHGLYDVLFNAKHLPEELKDGKIREELMRAVELQLTTSVHKKNQLLLTPGHTADQIYFLERGAARGYFHDEEGKEHTLYFWDEKSIIIDSVSFFSEQPSDLYIEVMQDSVLLSLSRKKLNDILVSFPYLNMVIDLILLNDFKQCRKRIMDFISLNPVARYVQLVKSIPRVDLKFHQQEIASYLGTSRQTVSRSKRA</sequence>
<evidence type="ECO:0000256" key="3">
    <source>
        <dbReference type="ARBA" id="ARBA00023163"/>
    </source>
</evidence>
<feature type="domain" description="Cyclic nucleotide-binding" evidence="4">
    <location>
        <begin position="26"/>
        <end position="125"/>
    </location>
</feature>
<name>A0A1H4BNU2_9SPHI</name>
<dbReference type="Gene3D" id="1.10.10.10">
    <property type="entry name" value="Winged helix-like DNA-binding domain superfamily/Winged helix DNA-binding domain"/>
    <property type="match status" value="1"/>
</dbReference>
<dbReference type="RefSeq" id="WP_090556025.1">
    <property type="nucleotide sequence ID" value="NZ_FNRA01000003.1"/>
</dbReference>
<keyword evidence="1" id="KW-0805">Transcription regulation</keyword>
<dbReference type="InterPro" id="IPR036390">
    <property type="entry name" value="WH_DNA-bd_sf"/>
</dbReference>
<keyword evidence="5" id="KW-0418">Kinase</keyword>
<dbReference type="PROSITE" id="PS50042">
    <property type="entry name" value="CNMP_BINDING_3"/>
    <property type="match status" value="1"/>
</dbReference>
<dbReference type="CDD" id="cd00038">
    <property type="entry name" value="CAP_ED"/>
    <property type="match status" value="1"/>
</dbReference>
<dbReference type="InterPro" id="IPR036388">
    <property type="entry name" value="WH-like_DNA-bd_sf"/>
</dbReference>
<dbReference type="Proteomes" id="UP000198850">
    <property type="component" value="Unassembled WGS sequence"/>
</dbReference>
<dbReference type="SUPFAM" id="SSF51206">
    <property type="entry name" value="cAMP-binding domain-like"/>
    <property type="match status" value="1"/>
</dbReference>